<dbReference type="RefSeq" id="WP_188729514.1">
    <property type="nucleotide sequence ID" value="NZ_BMIT01000009.1"/>
</dbReference>
<organism evidence="5 6">
    <name type="scientific">Pseudoalteromonas gelatinilytica</name>
    <dbReference type="NCBI Taxonomy" id="1703256"/>
    <lineage>
        <taxon>Bacteria</taxon>
        <taxon>Pseudomonadati</taxon>
        <taxon>Pseudomonadota</taxon>
        <taxon>Gammaproteobacteria</taxon>
        <taxon>Alteromonadales</taxon>
        <taxon>Pseudoalteromonadaceae</taxon>
        <taxon>Pseudoalteromonas</taxon>
    </lineage>
</organism>
<keyword evidence="2" id="KW-0328">Glycosyltransferase</keyword>
<name>A0ABQ1TPL3_9GAMM</name>
<evidence type="ECO:0000256" key="1">
    <source>
        <dbReference type="ARBA" id="ARBA00006739"/>
    </source>
</evidence>
<dbReference type="Gene3D" id="3.90.550.10">
    <property type="entry name" value="Spore Coat Polysaccharide Biosynthesis Protein SpsA, Chain A"/>
    <property type="match status" value="1"/>
</dbReference>
<dbReference type="SUPFAM" id="SSF53448">
    <property type="entry name" value="Nucleotide-diphospho-sugar transferases"/>
    <property type="match status" value="1"/>
</dbReference>
<dbReference type="InterPro" id="IPR029044">
    <property type="entry name" value="Nucleotide-diphossugar_trans"/>
</dbReference>
<evidence type="ECO:0000313" key="6">
    <source>
        <dbReference type="Proteomes" id="UP000638462"/>
    </source>
</evidence>
<sequence>MENTCYLIPYYNALDELHVSLRSLVESIDVVIVDDGSDIPLHTVLDVSLYNFDITIITAPRNGGIERALNIGLEHAYGKYEYVARLDCGDLSLPNRIKKQLKFLSENSEYVLVGSWARFVDERYELLFINELPSENESIKKKMFLNNMFMHPSVLMRLSVVQEVDGYPENRKAAEDYALFFKLMKRGKVANLPEALIDYVVAEGSISSQKRTLQVLNRLKVIIDNKSLNFFCVYGVIRTLIILAIPRKATTYLRKLIKVY</sequence>
<evidence type="ECO:0000259" key="4">
    <source>
        <dbReference type="Pfam" id="PF00535"/>
    </source>
</evidence>
<evidence type="ECO:0000256" key="2">
    <source>
        <dbReference type="ARBA" id="ARBA00022676"/>
    </source>
</evidence>
<dbReference type="EMBL" id="BMIT01000009">
    <property type="protein sequence ID" value="GGF00334.1"/>
    <property type="molecule type" value="Genomic_DNA"/>
</dbReference>
<comment type="caution">
    <text evidence="5">The sequence shown here is derived from an EMBL/GenBank/DDBJ whole genome shotgun (WGS) entry which is preliminary data.</text>
</comment>
<dbReference type="InterPro" id="IPR001173">
    <property type="entry name" value="Glyco_trans_2-like"/>
</dbReference>
<dbReference type="InterPro" id="IPR050834">
    <property type="entry name" value="Glycosyltransf_2"/>
</dbReference>
<gene>
    <name evidence="5" type="ORF">GCM10008027_26490</name>
</gene>
<accession>A0ABQ1TPL3</accession>
<feature type="domain" description="Glycosyltransferase 2-like" evidence="4">
    <location>
        <begin position="7"/>
        <end position="153"/>
    </location>
</feature>
<dbReference type="PANTHER" id="PTHR43685">
    <property type="entry name" value="GLYCOSYLTRANSFERASE"/>
    <property type="match status" value="1"/>
</dbReference>
<proteinExistence type="inferred from homology"/>
<dbReference type="GO" id="GO:0016740">
    <property type="term" value="F:transferase activity"/>
    <property type="evidence" value="ECO:0007669"/>
    <property type="project" value="UniProtKB-KW"/>
</dbReference>
<dbReference type="Pfam" id="PF00535">
    <property type="entry name" value="Glycos_transf_2"/>
    <property type="match status" value="1"/>
</dbReference>
<keyword evidence="3 5" id="KW-0808">Transferase</keyword>
<keyword evidence="6" id="KW-1185">Reference proteome</keyword>
<reference evidence="6" key="1">
    <citation type="journal article" date="2019" name="Int. J. Syst. Evol. Microbiol.">
        <title>The Global Catalogue of Microorganisms (GCM) 10K type strain sequencing project: providing services to taxonomists for standard genome sequencing and annotation.</title>
        <authorList>
            <consortium name="The Broad Institute Genomics Platform"/>
            <consortium name="The Broad Institute Genome Sequencing Center for Infectious Disease"/>
            <person name="Wu L."/>
            <person name="Ma J."/>
        </authorList>
    </citation>
    <scope>NUCLEOTIDE SEQUENCE [LARGE SCALE GENOMIC DNA]</scope>
    <source>
        <strain evidence="6">CGMCC 1.15394</strain>
    </source>
</reference>
<comment type="similarity">
    <text evidence="1">Belongs to the glycosyltransferase 2 family.</text>
</comment>
<evidence type="ECO:0000256" key="3">
    <source>
        <dbReference type="ARBA" id="ARBA00022679"/>
    </source>
</evidence>
<evidence type="ECO:0000313" key="5">
    <source>
        <dbReference type="EMBL" id="GGF00334.1"/>
    </source>
</evidence>
<dbReference type="Proteomes" id="UP000638462">
    <property type="component" value="Unassembled WGS sequence"/>
</dbReference>
<protein>
    <submittedName>
        <fullName evidence="5">Glycosyl transferase</fullName>
    </submittedName>
</protein>
<dbReference type="PANTHER" id="PTHR43685:SF5">
    <property type="entry name" value="GLYCOSYLTRANSFERASE EPSE-RELATED"/>
    <property type="match status" value="1"/>
</dbReference>